<proteinExistence type="predicted"/>
<dbReference type="RefSeq" id="XP_031572330.1">
    <property type="nucleotide sequence ID" value="XM_031716470.1"/>
</dbReference>
<feature type="transmembrane region" description="Helical" evidence="5">
    <location>
        <begin position="355"/>
        <end position="372"/>
    </location>
</feature>
<name>A0A6P8IYS9_ACTTE</name>
<dbReference type="GO" id="GO:0005886">
    <property type="term" value="C:plasma membrane"/>
    <property type="evidence" value="ECO:0007669"/>
    <property type="project" value="TreeGrafter"/>
</dbReference>
<dbReference type="RefSeq" id="XP_031572329.1">
    <property type="nucleotide sequence ID" value="XM_031716469.1"/>
</dbReference>
<keyword evidence="4 5" id="KW-0472">Membrane</keyword>
<protein>
    <submittedName>
        <fullName evidence="8 9">Cationic amino acid transporter 3-like</fullName>
    </submittedName>
</protein>
<feature type="transmembrane region" description="Helical" evidence="5">
    <location>
        <begin position="475"/>
        <end position="495"/>
    </location>
</feature>
<evidence type="ECO:0000256" key="4">
    <source>
        <dbReference type="ARBA" id="ARBA00023136"/>
    </source>
</evidence>
<feature type="domain" description="Cationic amino acid transporter C-terminal" evidence="6">
    <location>
        <begin position="540"/>
        <end position="587"/>
    </location>
</feature>
<reference evidence="8 9" key="1">
    <citation type="submission" date="2025-04" db="UniProtKB">
        <authorList>
            <consortium name="RefSeq"/>
        </authorList>
    </citation>
    <scope>IDENTIFICATION</scope>
    <source>
        <tissue evidence="8 9">Tentacle</tissue>
    </source>
</reference>
<feature type="transmembrane region" description="Helical" evidence="5">
    <location>
        <begin position="32"/>
        <end position="54"/>
    </location>
</feature>
<organism evidence="7 9">
    <name type="scientific">Actinia tenebrosa</name>
    <name type="common">Australian red waratah sea anemone</name>
    <dbReference type="NCBI Taxonomy" id="6105"/>
    <lineage>
        <taxon>Eukaryota</taxon>
        <taxon>Metazoa</taxon>
        <taxon>Cnidaria</taxon>
        <taxon>Anthozoa</taxon>
        <taxon>Hexacorallia</taxon>
        <taxon>Actiniaria</taxon>
        <taxon>Actiniidae</taxon>
        <taxon>Actinia</taxon>
    </lineage>
</organism>
<evidence type="ECO:0000256" key="2">
    <source>
        <dbReference type="ARBA" id="ARBA00022692"/>
    </source>
</evidence>
<dbReference type="InterPro" id="IPR002293">
    <property type="entry name" value="AA/rel_permease1"/>
</dbReference>
<feature type="transmembrane region" description="Helical" evidence="5">
    <location>
        <begin position="564"/>
        <end position="582"/>
    </location>
</feature>
<evidence type="ECO:0000313" key="9">
    <source>
        <dbReference type="RefSeq" id="XP_031572329.1"/>
    </source>
</evidence>
<feature type="transmembrane region" description="Helical" evidence="5">
    <location>
        <begin position="190"/>
        <end position="209"/>
    </location>
</feature>
<keyword evidence="3 5" id="KW-1133">Transmembrane helix</keyword>
<feature type="transmembrane region" description="Helical" evidence="5">
    <location>
        <begin position="221"/>
        <end position="240"/>
    </location>
</feature>
<dbReference type="InterPro" id="IPR029485">
    <property type="entry name" value="CAT_C"/>
</dbReference>
<evidence type="ECO:0000256" key="3">
    <source>
        <dbReference type="ARBA" id="ARBA00022989"/>
    </source>
</evidence>
<dbReference type="Pfam" id="PF13520">
    <property type="entry name" value="AA_permease_2"/>
    <property type="match status" value="1"/>
</dbReference>
<dbReference type="AlphaFoldDB" id="A0A6P8IYS9"/>
<dbReference type="PIRSF" id="PIRSF006060">
    <property type="entry name" value="AA_transporter"/>
    <property type="match status" value="1"/>
</dbReference>
<feature type="transmembrane region" description="Helical" evidence="5">
    <location>
        <begin position="60"/>
        <end position="80"/>
    </location>
</feature>
<dbReference type="Proteomes" id="UP000515163">
    <property type="component" value="Unplaced"/>
</dbReference>
<gene>
    <name evidence="8 9 10" type="primary">LOC116306417</name>
</gene>
<dbReference type="Gene3D" id="1.20.1740.10">
    <property type="entry name" value="Amino acid/polyamine transporter I"/>
    <property type="match status" value="2"/>
</dbReference>
<dbReference type="RefSeq" id="XP_031572328.1">
    <property type="nucleotide sequence ID" value="XM_031716468.1"/>
</dbReference>
<dbReference type="KEGG" id="aten:116306417"/>
<evidence type="ECO:0000256" key="1">
    <source>
        <dbReference type="ARBA" id="ARBA00004141"/>
    </source>
</evidence>
<comment type="subcellular location">
    <subcellularLocation>
        <location evidence="1">Membrane</location>
        <topology evidence="1">Multi-pass membrane protein</topology>
    </subcellularLocation>
</comment>
<dbReference type="Pfam" id="PF13906">
    <property type="entry name" value="AA_permease_C"/>
    <property type="match status" value="1"/>
</dbReference>
<evidence type="ECO:0000313" key="7">
    <source>
        <dbReference type="Proteomes" id="UP000515163"/>
    </source>
</evidence>
<keyword evidence="2 5" id="KW-0812">Transmembrane</keyword>
<feature type="transmembrane region" description="Helical" evidence="5">
    <location>
        <begin position="507"/>
        <end position="527"/>
    </location>
</feature>
<feature type="transmembrane region" description="Helical" evidence="5">
    <location>
        <begin position="378"/>
        <end position="400"/>
    </location>
</feature>
<dbReference type="PANTHER" id="PTHR43243:SF105">
    <property type="entry name" value="CATIONIC AMINO ACID TRANSPORTER C-TERMINAL DOMAIN-CONTAINING PROTEIN"/>
    <property type="match status" value="1"/>
</dbReference>
<feature type="transmembrane region" description="Helical" evidence="5">
    <location>
        <begin position="307"/>
        <end position="334"/>
    </location>
</feature>
<feature type="transmembrane region" description="Helical" evidence="5">
    <location>
        <begin position="539"/>
        <end position="558"/>
    </location>
</feature>
<feature type="transmembrane region" description="Helical" evidence="5">
    <location>
        <begin position="161"/>
        <end position="178"/>
    </location>
</feature>
<sequence>MPRVMDRMLRRKSQGTWFIEGPLVRCMNLFDLTVLGLGGLIDAGIYVVIGQLALRLAGPAVIISFLIAAIAAVLSGLCYAELSSRITKTGSAYVYAYVVLGELWAFLTGWSMIAEYLVNAASMARAFVGYVNSLTGDSMYDLFRDKISWGMNPLFGNFPNFPALFLVIVAAVIVGLGVRESKMFMDGITSINGTVIVFAIVSGCVFADTENWSSLEKFAPNGISGILMAAPSCFYCLSGFDAIPTASEEALDPRHGVSSAILLSLTISITAYFCVATVLTLMVPYNAIVGYAPLAEAFLTNDFEPGYYIVTIGALCAVFGSLLATTFATTRLVYSIAYDGLISSCFARVSERTHVPFIAVITTGILTGILAACIDMTLLVELVSVATITTYTMVSLCVLLSRYQTDVGSVYLDGYLHTSPSVAKWLEKRLFPKATEKAKTIAAKNYEKISRLDRPEELDKPEFQSRHRLSKDTQYSATIALIFFTLCLLGFWTSFDVMLADLSRIDPVALSLMCLYGITCIVTLGVLLQMPRNNAKFPFMVPMAIPIVSIVINTFMLVRIHWASYYMFCSWTALGMAIYFVYGYSHSTESHAQEEPEVFMDYAVVPGLPMGTEVISPVQAPLKRKNPFEYTGLEYEPEEIEQDEFGPDH</sequence>
<evidence type="ECO:0000313" key="8">
    <source>
        <dbReference type="RefSeq" id="XP_031572328.1"/>
    </source>
</evidence>
<feature type="transmembrane region" description="Helical" evidence="5">
    <location>
        <begin position="261"/>
        <end position="287"/>
    </location>
</feature>
<evidence type="ECO:0000259" key="6">
    <source>
        <dbReference type="Pfam" id="PF13906"/>
    </source>
</evidence>
<dbReference type="PANTHER" id="PTHR43243">
    <property type="entry name" value="INNER MEMBRANE TRANSPORTER YGJI-RELATED"/>
    <property type="match status" value="1"/>
</dbReference>
<dbReference type="GeneID" id="116306417"/>
<keyword evidence="7" id="KW-1185">Reference proteome</keyword>
<evidence type="ECO:0000256" key="5">
    <source>
        <dbReference type="SAM" id="Phobius"/>
    </source>
</evidence>
<evidence type="ECO:0000313" key="10">
    <source>
        <dbReference type="RefSeq" id="XP_031572330.1"/>
    </source>
</evidence>
<feature type="transmembrane region" description="Helical" evidence="5">
    <location>
        <begin position="92"/>
        <end position="113"/>
    </location>
</feature>
<accession>A0A6P8IYS9</accession>
<dbReference type="GO" id="GO:0015171">
    <property type="term" value="F:amino acid transmembrane transporter activity"/>
    <property type="evidence" value="ECO:0007669"/>
    <property type="project" value="TreeGrafter"/>
</dbReference>
<dbReference type="OrthoDB" id="5982228at2759"/>